<dbReference type="OrthoDB" id="195596at2759"/>
<accession>A0A9N8HED4</accession>
<organism evidence="3 4">
    <name type="scientific">Seminavis robusta</name>
    <dbReference type="NCBI Taxonomy" id="568900"/>
    <lineage>
        <taxon>Eukaryota</taxon>
        <taxon>Sar</taxon>
        <taxon>Stramenopiles</taxon>
        <taxon>Ochrophyta</taxon>
        <taxon>Bacillariophyta</taxon>
        <taxon>Bacillariophyceae</taxon>
        <taxon>Bacillariophycidae</taxon>
        <taxon>Naviculales</taxon>
        <taxon>Naviculaceae</taxon>
        <taxon>Seminavis</taxon>
    </lineage>
</organism>
<dbReference type="Pfam" id="PF13279">
    <property type="entry name" value="4HBT_2"/>
    <property type="match status" value="1"/>
</dbReference>
<dbReference type="GO" id="GO:0047617">
    <property type="term" value="F:fatty acyl-CoA hydrolase activity"/>
    <property type="evidence" value="ECO:0007669"/>
    <property type="project" value="TreeGrafter"/>
</dbReference>
<dbReference type="SUPFAM" id="SSF54637">
    <property type="entry name" value="Thioesterase/thiol ester dehydrase-isomerase"/>
    <property type="match status" value="1"/>
</dbReference>
<dbReference type="InterPro" id="IPR029069">
    <property type="entry name" value="HotDog_dom_sf"/>
</dbReference>
<dbReference type="CDD" id="cd00586">
    <property type="entry name" value="4HBT"/>
    <property type="match status" value="1"/>
</dbReference>
<evidence type="ECO:0000256" key="2">
    <source>
        <dbReference type="ARBA" id="ARBA00022801"/>
    </source>
</evidence>
<keyword evidence="4" id="KW-1185">Reference proteome</keyword>
<dbReference type="PANTHER" id="PTHR31793:SF27">
    <property type="entry name" value="NOVEL THIOESTERASE SUPERFAMILY DOMAIN AND SAPOSIN A-TYPE DOMAIN CONTAINING PROTEIN (0610012H03RIK)"/>
    <property type="match status" value="1"/>
</dbReference>
<dbReference type="Gene3D" id="3.10.129.10">
    <property type="entry name" value="Hotdog Thioesterase"/>
    <property type="match status" value="1"/>
</dbReference>
<dbReference type="AlphaFoldDB" id="A0A9N8HED4"/>
<gene>
    <name evidence="3" type="ORF">SEMRO_400_G135120.1</name>
</gene>
<name>A0A9N8HED4_9STRA</name>
<proteinExistence type="inferred from homology"/>
<dbReference type="InterPro" id="IPR050563">
    <property type="entry name" value="4-hydroxybenzoyl-CoA_TE"/>
</dbReference>
<dbReference type="PANTHER" id="PTHR31793">
    <property type="entry name" value="4-HYDROXYBENZOYL-COA THIOESTERASE FAMILY MEMBER"/>
    <property type="match status" value="1"/>
</dbReference>
<reference evidence="3" key="1">
    <citation type="submission" date="2020-06" db="EMBL/GenBank/DDBJ databases">
        <authorList>
            <consortium name="Plant Systems Biology data submission"/>
        </authorList>
    </citation>
    <scope>NUCLEOTIDE SEQUENCE</scope>
    <source>
        <strain evidence="3">D6</strain>
    </source>
</reference>
<evidence type="ECO:0000313" key="4">
    <source>
        <dbReference type="Proteomes" id="UP001153069"/>
    </source>
</evidence>
<evidence type="ECO:0000313" key="3">
    <source>
        <dbReference type="EMBL" id="CAB9509682.1"/>
    </source>
</evidence>
<comment type="similarity">
    <text evidence="1">Belongs to the 4-hydroxybenzoyl-CoA thioesterase family.</text>
</comment>
<evidence type="ECO:0000256" key="1">
    <source>
        <dbReference type="ARBA" id="ARBA00005953"/>
    </source>
</evidence>
<comment type="caution">
    <text evidence="3">The sequence shown here is derived from an EMBL/GenBank/DDBJ whole genome shotgun (WGS) entry which is preliminary data.</text>
</comment>
<protein>
    <submittedName>
        <fullName evidence="3">Thioesterase superfamily protein</fullName>
    </submittedName>
</protein>
<sequence>MIRPFQSHRTRLSHCFLGRSFAEKCCFSSDARPSRAFYLHFERRQTRFNDTDLFGHINNSVYYQYMDDGVNMHLINQGYGAQYPRFVAENGMKYYKPLSFPHDVEIGLRVVQLGNKSVTYDVGLFSAESPELAAQGKFVHVYVDTKTGRPVPIHEDVRAALAKLQVDPSVAEL</sequence>
<dbReference type="Proteomes" id="UP001153069">
    <property type="component" value="Unassembled WGS sequence"/>
</dbReference>
<keyword evidence="2" id="KW-0378">Hydrolase</keyword>
<dbReference type="EMBL" id="CAICTM010000399">
    <property type="protein sequence ID" value="CAB9509682.1"/>
    <property type="molecule type" value="Genomic_DNA"/>
</dbReference>